<keyword evidence="4" id="KW-0732">Signal</keyword>
<comment type="caution">
    <text evidence="6">The sequence shown here is derived from an EMBL/GenBank/DDBJ whole genome shotgun (WGS) entry which is preliminary data.</text>
</comment>
<dbReference type="PATRIC" id="fig|558151.6.peg.2376"/>
<evidence type="ECO:0000256" key="3">
    <source>
        <dbReference type="ARBA" id="ARBA00012865"/>
    </source>
</evidence>
<dbReference type="Pfam" id="PF13354">
    <property type="entry name" value="Beta-lactamase2"/>
    <property type="match status" value="1"/>
</dbReference>
<dbReference type="RefSeq" id="WP_048507143.1">
    <property type="nucleotide sequence ID" value="NZ_LFND01000003.1"/>
</dbReference>
<comment type="similarity">
    <text evidence="2">Belongs to the class-A beta-lactamase family.</text>
</comment>
<dbReference type="InterPro" id="IPR045155">
    <property type="entry name" value="Beta-lactam_cat"/>
</dbReference>
<keyword evidence="7" id="KW-1185">Reference proteome</keyword>
<dbReference type="OrthoDB" id="9772863at2"/>
<dbReference type="GO" id="GO:0046677">
    <property type="term" value="P:response to antibiotic"/>
    <property type="evidence" value="ECO:0007669"/>
    <property type="project" value="InterPro"/>
</dbReference>
<dbReference type="PRINTS" id="PR00118">
    <property type="entry name" value="BLACTAMASEA"/>
</dbReference>
<name>A0A0J7IFR8_9FLAO</name>
<dbReference type="EMBL" id="LFND01000003">
    <property type="protein sequence ID" value="KMQ64796.1"/>
    <property type="molecule type" value="Genomic_DNA"/>
</dbReference>
<reference evidence="6 7" key="1">
    <citation type="journal article" date="2013" name="Int. J. Syst. Evol. Microbiol.">
        <title>Chryseobacterium angstadtii sp. nov., isolated from a newt tank.</title>
        <authorList>
            <person name="Kirk K.E."/>
            <person name="Hoffman J.A."/>
            <person name="Smith K.A."/>
            <person name="Strahan B.L."/>
            <person name="Failor K.C."/>
            <person name="Krebs J.E."/>
            <person name="Gale A.N."/>
            <person name="Do T.D."/>
            <person name="Sontag T.C."/>
            <person name="Batties A.M."/>
            <person name="Mistiszyn K."/>
            <person name="Newman J.D."/>
        </authorList>
    </citation>
    <scope>NUCLEOTIDE SEQUENCE [LARGE SCALE GENOMIC DNA]</scope>
    <source>
        <strain evidence="6 7">KM</strain>
    </source>
</reference>
<dbReference type="InterPro" id="IPR012338">
    <property type="entry name" value="Beta-lactam/transpept-like"/>
</dbReference>
<gene>
    <name evidence="6" type="ORF">ACM46_11240</name>
</gene>
<dbReference type="STRING" id="558151.ACM46_11240"/>
<feature type="chain" id="PRO_5005288933" description="beta-lactamase" evidence="4">
    <location>
        <begin position="25"/>
        <end position="301"/>
    </location>
</feature>
<dbReference type="NCBIfam" id="NF033103">
    <property type="entry name" value="bla_class_A"/>
    <property type="match status" value="1"/>
</dbReference>
<dbReference type="AlphaFoldDB" id="A0A0J7IFR8"/>
<evidence type="ECO:0000256" key="4">
    <source>
        <dbReference type="SAM" id="SignalP"/>
    </source>
</evidence>
<proteinExistence type="inferred from homology"/>
<dbReference type="GO" id="GO:0030655">
    <property type="term" value="P:beta-lactam antibiotic catabolic process"/>
    <property type="evidence" value="ECO:0007669"/>
    <property type="project" value="InterPro"/>
</dbReference>
<evidence type="ECO:0000256" key="2">
    <source>
        <dbReference type="ARBA" id="ARBA00009009"/>
    </source>
</evidence>
<feature type="domain" description="Beta-lactamase class A catalytic" evidence="5">
    <location>
        <begin position="44"/>
        <end position="269"/>
    </location>
</feature>
<dbReference type="NCBIfam" id="NF012099">
    <property type="entry name" value="SubclassA2"/>
    <property type="match status" value="1"/>
</dbReference>
<evidence type="ECO:0000313" key="7">
    <source>
        <dbReference type="Proteomes" id="UP000036261"/>
    </source>
</evidence>
<dbReference type="Gene3D" id="3.40.710.10">
    <property type="entry name" value="DD-peptidase/beta-lactamase superfamily"/>
    <property type="match status" value="1"/>
</dbReference>
<feature type="signal peptide" evidence="4">
    <location>
        <begin position="1"/>
        <end position="24"/>
    </location>
</feature>
<evidence type="ECO:0000256" key="1">
    <source>
        <dbReference type="ARBA" id="ARBA00001526"/>
    </source>
</evidence>
<evidence type="ECO:0000313" key="6">
    <source>
        <dbReference type="EMBL" id="KMQ64796.1"/>
    </source>
</evidence>
<dbReference type="GO" id="GO:0008800">
    <property type="term" value="F:beta-lactamase activity"/>
    <property type="evidence" value="ECO:0007669"/>
    <property type="project" value="UniProtKB-EC"/>
</dbReference>
<organism evidence="6 7">
    <name type="scientific">Chryseobacterium angstadtii</name>
    <dbReference type="NCBI Taxonomy" id="558151"/>
    <lineage>
        <taxon>Bacteria</taxon>
        <taxon>Pseudomonadati</taxon>
        <taxon>Bacteroidota</taxon>
        <taxon>Flavobacteriia</taxon>
        <taxon>Flavobacteriales</taxon>
        <taxon>Weeksellaceae</taxon>
        <taxon>Chryseobacterium group</taxon>
        <taxon>Chryseobacterium</taxon>
    </lineage>
</organism>
<comment type="catalytic activity">
    <reaction evidence="1">
        <text>a beta-lactam + H2O = a substituted beta-amino acid</text>
        <dbReference type="Rhea" id="RHEA:20401"/>
        <dbReference type="ChEBI" id="CHEBI:15377"/>
        <dbReference type="ChEBI" id="CHEBI:35627"/>
        <dbReference type="ChEBI" id="CHEBI:140347"/>
        <dbReference type="EC" id="3.5.2.6"/>
    </reaction>
</comment>
<dbReference type="SUPFAM" id="SSF56601">
    <property type="entry name" value="beta-lactamase/transpeptidase-like"/>
    <property type="match status" value="1"/>
</dbReference>
<accession>A0A0J7IFR8</accession>
<dbReference type="EC" id="3.5.2.6" evidence="3"/>
<dbReference type="Proteomes" id="UP000036261">
    <property type="component" value="Unassembled WGS sequence"/>
</dbReference>
<sequence length="301" mass="34338">MYCTKKLIPLIILFAAHLNIKAQSAENLRTQLQKILSTKNATAGISVKGIEDKDTLSINGNLNMPMMSVFKFHIALAVLNKVDQGKWKLDQKFFVKKEELHPDTWSPMRDEFPDGNIYLTLDQLLRYTVSHSDNNGCDLLLNRLGGTESVQKFINKQGIRDFVIKVDEQQMSSWENLYVNTTTPLATTELLEKFYKGKVLKKETTRYLYQIMVETSRGITWMKAGLPKDTEVAHRTGISSTNEANLRAAMNDVGIVKLPDGKHFILSVYLKNITEERAETEKIIADIAKAVWNYYTIEKKN</sequence>
<evidence type="ECO:0000259" key="5">
    <source>
        <dbReference type="Pfam" id="PF13354"/>
    </source>
</evidence>
<dbReference type="InterPro" id="IPR000871">
    <property type="entry name" value="Beta-lactam_class-A"/>
</dbReference>
<dbReference type="PANTHER" id="PTHR35333:SF3">
    <property type="entry name" value="BETA-LACTAMASE-TYPE TRANSPEPTIDASE FOLD CONTAINING PROTEIN"/>
    <property type="match status" value="1"/>
</dbReference>
<protein>
    <recommendedName>
        <fullName evidence="3">beta-lactamase</fullName>
        <ecNumber evidence="3">3.5.2.6</ecNumber>
    </recommendedName>
</protein>
<dbReference type="PANTHER" id="PTHR35333">
    <property type="entry name" value="BETA-LACTAMASE"/>
    <property type="match status" value="1"/>
</dbReference>